<evidence type="ECO:0000313" key="2">
    <source>
        <dbReference type="EMBL" id="MCG7949032.1"/>
    </source>
</evidence>
<proteinExistence type="predicted"/>
<evidence type="ECO:0000313" key="3">
    <source>
        <dbReference type="Proteomes" id="UP000886667"/>
    </source>
</evidence>
<comment type="caution">
    <text evidence="2">The sequence shown here is derived from an EMBL/GenBank/DDBJ whole genome shotgun (WGS) entry which is preliminary data.</text>
</comment>
<name>A0A9E4N7L0_9GAMM</name>
<protein>
    <submittedName>
        <fullName evidence="2">Sulfotransferase</fullName>
    </submittedName>
</protein>
<dbReference type="Pfam" id="PF13469">
    <property type="entry name" value="Sulfotransfer_3"/>
    <property type="match status" value="1"/>
</dbReference>
<dbReference type="EMBL" id="JAEPCM010000842">
    <property type="protein sequence ID" value="MCG7949032.1"/>
    <property type="molecule type" value="Genomic_DNA"/>
</dbReference>
<dbReference type="PANTHER" id="PTHR12788">
    <property type="entry name" value="PROTEIN-TYROSINE SULFOTRANSFERASE 2"/>
    <property type="match status" value="1"/>
</dbReference>
<organism evidence="2 3">
    <name type="scientific">Candidatus Thiodiazotropha taylori</name>
    <dbReference type="NCBI Taxonomy" id="2792791"/>
    <lineage>
        <taxon>Bacteria</taxon>
        <taxon>Pseudomonadati</taxon>
        <taxon>Pseudomonadota</taxon>
        <taxon>Gammaproteobacteria</taxon>
        <taxon>Chromatiales</taxon>
        <taxon>Sedimenticolaceae</taxon>
        <taxon>Candidatus Thiodiazotropha</taxon>
    </lineage>
</organism>
<sequence>MEWQENNIIFIISLPRSGSTMLQRLLSMHPSVCTTSESWLLLPQIYALKEFHTFSEYNSTAASRAIKDYCNYLEGGISNYNSAIKQLFISLIKNTAKDSETIYLEKTPRNNLIIEEIYDILPNSKYIFLWRNPAAVVSSMIESFADGKWNLHRHEIDVYKGLENMINAKKLNIKNRFDIRYEDFVKEPQKYLWSLFQFIGIENNIKIERFSDKTLPGRMGDKSGLKKYSSVSARSINDWKNTYCNVLRRKWLIKYLDNIGSERLKECGYSKDEIIRELQTQKNNSKLMNDMVRMLYGRLDRKYHISTIRRISKYTSKKRTYALQ</sequence>
<dbReference type="Gene3D" id="3.40.50.300">
    <property type="entry name" value="P-loop containing nucleotide triphosphate hydrolases"/>
    <property type="match status" value="1"/>
</dbReference>
<dbReference type="AlphaFoldDB" id="A0A9E4N7L0"/>
<dbReference type="PANTHER" id="PTHR12788:SF10">
    <property type="entry name" value="PROTEIN-TYROSINE SULFOTRANSFERASE"/>
    <property type="match status" value="1"/>
</dbReference>
<accession>A0A9E4N7L0</accession>
<dbReference type="InterPro" id="IPR026634">
    <property type="entry name" value="TPST-like"/>
</dbReference>
<gene>
    <name evidence="2" type="ORF">JAZ07_22070</name>
</gene>
<keyword evidence="1" id="KW-0808">Transferase</keyword>
<dbReference type="InterPro" id="IPR027417">
    <property type="entry name" value="P-loop_NTPase"/>
</dbReference>
<dbReference type="Proteomes" id="UP000886667">
    <property type="component" value="Unassembled WGS sequence"/>
</dbReference>
<evidence type="ECO:0000256" key="1">
    <source>
        <dbReference type="ARBA" id="ARBA00022679"/>
    </source>
</evidence>
<reference evidence="2" key="1">
    <citation type="journal article" date="2021" name="Proc. Natl. Acad. Sci. U.S.A.">
        <title>Global biogeography of chemosynthetic symbionts reveals both localized and globally distributed symbiont groups. .</title>
        <authorList>
            <person name="Osvatic J.T."/>
            <person name="Wilkins L.G.E."/>
            <person name="Leibrecht L."/>
            <person name="Leray M."/>
            <person name="Zauner S."/>
            <person name="Polzin J."/>
            <person name="Camacho Y."/>
            <person name="Gros O."/>
            <person name="van Gils J.A."/>
            <person name="Eisen J.A."/>
            <person name="Petersen J.M."/>
            <person name="Yuen B."/>
        </authorList>
    </citation>
    <scope>NUCLEOTIDE SEQUENCE</scope>
    <source>
        <strain evidence="2">MAGclacostrist064TRANS</strain>
    </source>
</reference>
<dbReference type="SUPFAM" id="SSF52540">
    <property type="entry name" value="P-loop containing nucleoside triphosphate hydrolases"/>
    <property type="match status" value="1"/>
</dbReference>
<dbReference type="GO" id="GO:0008476">
    <property type="term" value="F:protein-tyrosine sulfotransferase activity"/>
    <property type="evidence" value="ECO:0007669"/>
    <property type="project" value="InterPro"/>
</dbReference>